<feature type="transmembrane region" description="Helical" evidence="5">
    <location>
        <begin position="194"/>
        <end position="212"/>
    </location>
</feature>
<dbReference type="OMA" id="AITTIAW"/>
<dbReference type="OrthoDB" id="2020542at2759"/>
<name>A0A813DR74_POLGL</name>
<dbReference type="InterPro" id="IPR004842">
    <property type="entry name" value="SLC12A_fam"/>
</dbReference>
<dbReference type="EMBL" id="CAJNNV010004749">
    <property type="protein sequence ID" value="CAE8591182.1"/>
    <property type="molecule type" value="Genomic_DNA"/>
</dbReference>
<comment type="caution">
    <text evidence="7">The sequence shown here is derived from an EMBL/GenBank/DDBJ whole genome shotgun (WGS) entry which is preliminary data.</text>
</comment>
<dbReference type="GO" id="GO:0016020">
    <property type="term" value="C:membrane"/>
    <property type="evidence" value="ECO:0007669"/>
    <property type="project" value="UniProtKB-SubCell"/>
</dbReference>
<reference evidence="7" key="1">
    <citation type="submission" date="2021-02" db="EMBL/GenBank/DDBJ databases">
        <authorList>
            <person name="Dougan E. K."/>
            <person name="Rhodes N."/>
            <person name="Thang M."/>
            <person name="Chan C."/>
        </authorList>
    </citation>
    <scope>NUCLEOTIDE SEQUENCE</scope>
</reference>
<dbReference type="InterPro" id="IPR004841">
    <property type="entry name" value="AA-permease/SLC12A_dom"/>
</dbReference>
<evidence type="ECO:0000256" key="1">
    <source>
        <dbReference type="ARBA" id="ARBA00004141"/>
    </source>
</evidence>
<organism evidence="7 8">
    <name type="scientific">Polarella glacialis</name>
    <name type="common">Dinoflagellate</name>
    <dbReference type="NCBI Taxonomy" id="89957"/>
    <lineage>
        <taxon>Eukaryota</taxon>
        <taxon>Sar</taxon>
        <taxon>Alveolata</taxon>
        <taxon>Dinophyceae</taxon>
        <taxon>Suessiales</taxon>
        <taxon>Suessiaceae</taxon>
        <taxon>Polarella</taxon>
    </lineage>
</organism>
<dbReference type="Gene3D" id="1.20.1740.10">
    <property type="entry name" value="Amino acid/polyamine transporter I"/>
    <property type="match status" value="1"/>
</dbReference>
<dbReference type="PANTHER" id="PTHR11827:SF72">
    <property type="entry name" value="GH08340P"/>
    <property type="match status" value="1"/>
</dbReference>
<evidence type="ECO:0000259" key="6">
    <source>
        <dbReference type="Pfam" id="PF00324"/>
    </source>
</evidence>
<evidence type="ECO:0000313" key="7">
    <source>
        <dbReference type="EMBL" id="CAE8591182.1"/>
    </source>
</evidence>
<dbReference type="PANTHER" id="PTHR11827">
    <property type="entry name" value="SOLUTE CARRIER FAMILY 12, CATION COTRANSPORTERS"/>
    <property type="match status" value="1"/>
</dbReference>
<proteinExistence type="predicted"/>
<feature type="transmembrane region" description="Helical" evidence="5">
    <location>
        <begin position="21"/>
        <end position="45"/>
    </location>
</feature>
<feature type="transmembrane region" description="Helical" evidence="5">
    <location>
        <begin position="171"/>
        <end position="188"/>
    </location>
</feature>
<feature type="transmembrane region" description="Helical" evidence="5">
    <location>
        <begin position="138"/>
        <end position="159"/>
    </location>
</feature>
<gene>
    <name evidence="7" type="ORF">PGLA1383_LOCUS9870</name>
</gene>
<evidence type="ECO:0000256" key="5">
    <source>
        <dbReference type="SAM" id="Phobius"/>
    </source>
</evidence>
<keyword evidence="8" id="KW-1185">Reference proteome</keyword>
<sequence length="235" mass="25344">MAGANRSADLKDPKSSIPTGTLFAQIATSLIYMTFIFVFGAVAPRETLLNDKFFAATIAWPVREIVVYGVMASSIGAGLSSMVSGTRLLSAIASDGTLPILKIFAAPPGKEPRLALLASACLCTLAISVGELNAIAPILTMFFLMCYTCVNMSCAICELVNDPSWRPTFRFYHWSVSLFAALLCVWMMFAMAPIIAAVAILFCATIFTYASYNSHNAKWGDGFQGMKFQLAKNLA</sequence>
<evidence type="ECO:0000256" key="3">
    <source>
        <dbReference type="ARBA" id="ARBA00022989"/>
    </source>
</evidence>
<comment type="subcellular location">
    <subcellularLocation>
        <location evidence="1">Membrane</location>
        <topology evidence="1">Multi-pass membrane protein</topology>
    </subcellularLocation>
</comment>
<dbReference type="Proteomes" id="UP000654075">
    <property type="component" value="Unassembled WGS sequence"/>
</dbReference>
<keyword evidence="4 5" id="KW-0472">Membrane</keyword>
<dbReference type="GO" id="GO:0015377">
    <property type="term" value="F:chloride:monoatomic cation symporter activity"/>
    <property type="evidence" value="ECO:0007669"/>
    <property type="project" value="InterPro"/>
</dbReference>
<dbReference type="Pfam" id="PF00324">
    <property type="entry name" value="AA_permease"/>
    <property type="match status" value="1"/>
</dbReference>
<evidence type="ECO:0000313" key="8">
    <source>
        <dbReference type="Proteomes" id="UP000654075"/>
    </source>
</evidence>
<protein>
    <recommendedName>
        <fullName evidence="6">Amino acid permease/ SLC12A domain-containing protein</fullName>
    </recommendedName>
</protein>
<evidence type="ECO:0000256" key="2">
    <source>
        <dbReference type="ARBA" id="ARBA00022692"/>
    </source>
</evidence>
<feature type="domain" description="Amino acid permease/ SLC12A" evidence="6">
    <location>
        <begin position="2"/>
        <end position="222"/>
    </location>
</feature>
<keyword evidence="2 5" id="KW-0812">Transmembrane</keyword>
<accession>A0A813DR74</accession>
<dbReference type="AlphaFoldDB" id="A0A813DR74"/>
<feature type="transmembrane region" description="Helical" evidence="5">
    <location>
        <begin position="65"/>
        <end position="93"/>
    </location>
</feature>
<feature type="non-terminal residue" evidence="7">
    <location>
        <position position="235"/>
    </location>
</feature>
<keyword evidence="3 5" id="KW-1133">Transmembrane helix</keyword>
<evidence type="ECO:0000256" key="4">
    <source>
        <dbReference type="ARBA" id="ARBA00023136"/>
    </source>
</evidence>